<feature type="transmembrane region" description="Helical" evidence="1">
    <location>
        <begin position="138"/>
        <end position="155"/>
    </location>
</feature>
<feature type="transmembrane region" description="Helical" evidence="1">
    <location>
        <begin position="110"/>
        <end position="126"/>
    </location>
</feature>
<dbReference type="EMBL" id="CP099583">
    <property type="protein sequence ID" value="USS42042.1"/>
    <property type="molecule type" value="Genomic_DNA"/>
</dbReference>
<evidence type="ECO:0008006" key="6">
    <source>
        <dbReference type="Google" id="ProtNLM"/>
    </source>
</evidence>
<evidence type="ECO:0000313" key="4">
    <source>
        <dbReference type="Proteomes" id="UP000594892"/>
    </source>
</evidence>
<feature type="transmembrane region" description="Helical" evidence="1">
    <location>
        <begin position="57"/>
        <end position="78"/>
    </location>
</feature>
<protein>
    <recommendedName>
        <fullName evidence="6">Permease</fullName>
    </recommendedName>
</protein>
<keyword evidence="1" id="KW-0812">Transmembrane</keyword>
<proteinExistence type="predicted"/>
<dbReference type="Proteomes" id="UP001056386">
    <property type="component" value="Chromosome 2"/>
</dbReference>
<organism evidence="2 4">
    <name type="scientific">Burkholderia glumae</name>
    <name type="common">Pseudomonas glumae</name>
    <dbReference type="NCBI Taxonomy" id="337"/>
    <lineage>
        <taxon>Bacteria</taxon>
        <taxon>Pseudomonadati</taxon>
        <taxon>Pseudomonadota</taxon>
        <taxon>Betaproteobacteria</taxon>
        <taxon>Burkholderiales</taxon>
        <taxon>Burkholderiaceae</taxon>
        <taxon>Burkholderia</taxon>
    </lineage>
</organism>
<reference evidence="3" key="2">
    <citation type="submission" date="2022-06" db="EMBL/GenBank/DDBJ databases">
        <title>Draft genome sequence of Burkholderia glumae strain GR20004 isolated from rice panicle showing bacterial panicle blight.</title>
        <authorList>
            <person name="Choi S.Y."/>
            <person name="Lee Y.H."/>
        </authorList>
    </citation>
    <scope>NUCLEOTIDE SEQUENCE</scope>
    <source>
        <strain evidence="3">GR20004</strain>
    </source>
</reference>
<evidence type="ECO:0000313" key="5">
    <source>
        <dbReference type="Proteomes" id="UP001056386"/>
    </source>
</evidence>
<evidence type="ECO:0000256" key="1">
    <source>
        <dbReference type="SAM" id="Phobius"/>
    </source>
</evidence>
<dbReference type="EMBL" id="CP065600">
    <property type="protein sequence ID" value="QPQ89828.1"/>
    <property type="molecule type" value="Genomic_DNA"/>
</dbReference>
<keyword evidence="1" id="KW-0472">Membrane</keyword>
<feature type="transmembrane region" description="Helical" evidence="1">
    <location>
        <begin position="84"/>
        <end position="103"/>
    </location>
</feature>
<keyword evidence="1" id="KW-1133">Transmembrane helix</keyword>
<reference evidence="2 4" key="1">
    <citation type="submission" date="2020-12" db="EMBL/GenBank/DDBJ databases">
        <title>FDA dAtabase for Regulatory Grade micrObial Sequences (FDA-ARGOS): Supporting development and validation of Infectious Disease Dx tests.</title>
        <authorList>
            <person name="Minogue T."/>
            <person name="Wolcott M."/>
            <person name="Wasieloski L."/>
            <person name="Aguilar W."/>
            <person name="Moore D."/>
            <person name="Jaissle J."/>
            <person name="Tallon L."/>
            <person name="Sadzewicz L."/>
            <person name="Zhao X."/>
            <person name="Boylan J."/>
            <person name="Ott S."/>
            <person name="Bowen H."/>
            <person name="Vavikolanu K."/>
            <person name="Mehta A."/>
            <person name="Aluvathingal J."/>
            <person name="Nadendla S."/>
            <person name="Yan Y."/>
            <person name="Sichtig H."/>
        </authorList>
    </citation>
    <scope>NUCLEOTIDE SEQUENCE [LARGE SCALE GENOMIC DNA]</scope>
    <source>
        <strain evidence="2 4">FDAARGOS_949</strain>
    </source>
</reference>
<dbReference type="Proteomes" id="UP000594892">
    <property type="component" value="Chromosome 1"/>
</dbReference>
<keyword evidence="5" id="KW-1185">Reference proteome</keyword>
<dbReference type="GeneID" id="45694558"/>
<sequence>MDRKQAKAKVHEMLAAGTSKSEVFRALSGQGVKDRTLAFLIASHLDARRYADNRVHVRIVIAIACLQLILGLLIGAYLGLTQSAVAGLIVGGVVAVVAGLFLWGFATHNAGVYNAFLILTIVQWTRQLRDFAGDPGGTAVALGISIAIFAYVWFVRGRLFPDFAFISPRKAGGQYVFTE</sequence>
<gene>
    <name evidence="2" type="ORF">I6H06_09430</name>
    <name evidence="3" type="ORF">NFI99_07255</name>
</gene>
<accession>A0AAQ0BQ82</accession>
<evidence type="ECO:0000313" key="3">
    <source>
        <dbReference type="EMBL" id="USS42042.1"/>
    </source>
</evidence>
<dbReference type="AlphaFoldDB" id="A0AAQ0BQ82"/>
<name>A0AAQ0BQ82_BURGL</name>
<evidence type="ECO:0000313" key="2">
    <source>
        <dbReference type="EMBL" id="QPQ89828.1"/>
    </source>
</evidence>
<dbReference type="RefSeq" id="WP_015877445.1">
    <property type="nucleotide sequence ID" value="NZ_CP021075.1"/>
</dbReference>